<evidence type="ECO:0000259" key="2">
    <source>
        <dbReference type="PROSITE" id="PS51782"/>
    </source>
</evidence>
<dbReference type="eggNOG" id="COG1652">
    <property type="taxonomic scope" value="Bacteria"/>
</dbReference>
<dbReference type="HOGENOM" id="CLU_1123481_0_0_6"/>
<dbReference type="InterPro" id="IPR052196">
    <property type="entry name" value="Bact_Kbp"/>
</dbReference>
<dbReference type="PROSITE" id="PS51782">
    <property type="entry name" value="LYSM"/>
    <property type="match status" value="1"/>
</dbReference>
<sequence length="263" mass="29625">MRHCRFQRESPSWVLAAPAILLLTIVWTDNALSDSVDISATSALASTELLPSDENQAPLEELRRRIAGMEGKLKESANARKNADQARMEAERHLAEGLQQIEQLRRARDELEHRLNAREAEIARLTSELSSARQANAELNRGIADLQRRLPVLDGGSLTAEDARQLAVEALAELRDAKKRDDRAEDRDARLAEAEQTLRRRQFRLASVIDAQSVYRVRPNDTLALIGNRFYGSGQQWRALFEANRHVIEDPDRLTPGITLVIP</sequence>
<accession>I3Y6J8</accession>
<dbReference type="Gene3D" id="3.10.350.10">
    <property type="entry name" value="LysM domain"/>
    <property type="match status" value="1"/>
</dbReference>
<dbReference type="CDD" id="cd00118">
    <property type="entry name" value="LysM"/>
    <property type="match status" value="1"/>
</dbReference>
<dbReference type="KEGG" id="tvi:Thivi_0557"/>
<feature type="domain" description="LysM" evidence="2">
    <location>
        <begin position="213"/>
        <end position="262"/>
    </location>
</feature>
<proteinExistence type="predicted"/>
<protein>
    <submittedName>
        <fullName evidence="3">LysM domain-containing protein</fullName>
    </submittedName>
</protein>
<dbReference type="SUPFAM" id="SSF54106">
    <property type="entry name" value="LysM domain"/>
    <property type="match status" value="1"/>
</dbReference>
<dbReference type="PANTHER" id="PTHR34700:SF4">
    <property type="entry name" value="PHAGE-LIKE ELEMENT PBSX PROTEIN XKDP"/>
    <property type="match status" value="1"/>
</dbReference>
<reference evidence="3 4" key="1">
    <citation type="submission" date="2012-06" db="EMBL/GenBank/DDBJ databases">
        <title>Complete sequence of Thiocystis violascens DSM 198.</title>
        <authorList>
            <consortium name="US DOE Joint Genome Institute"/>
            <person name="Lucas S."/>
            <person name="Han J."/>
            <person name="Lapidus A."/>
            <person name="Cheng J.-F."/>
            <person name="Goodwin L."/>
            <person name="Pitluck S."/>
            <person name="Peters L."/>
            <person name="Ovchinnikova G."/>
            <person name="Teshima H."/>
            <person name="Detter J.C."/>
            <person name="Han C."/>
            <person name="Tapia R."/>
            <person name="Land M."/>
            <person name="Hauser L."/>
            <person name="Kyrpides N."/>
            <person name="Ivanova N."/>
            <person name="Pagani I."/>
            <person name="Vogl K."/>
            <person name="Liu Z."/>
            <person name="Frigaard N.-U."/>
            <person name="Bryant D."/>
            <person name="Woyke T."/>
        </authorList>
    </citation>
    <scope>NUCLEOTIDE SEQUENCE [LARGE SCALE GENOMIC DNA]</scope>
    <source>
        <strain evidence="4">ATCC 17096 / DSM 198 / 6111</strain>
    </source>
</reference>
<evidence type="ECO:0000313" key="4">
    <source>
        <dbReference type="Proteomes" id="UP000006062"/>
    </source>
</evidence>
<dbReference type="InterPro" id="IPR036779">
    <property type="entry name" value="LysM_dom_sf"/>
</dbReference>
<dbReference type="InterPro" id="IPR018392">
    <property type="entry name" value="LysM"/>
</dbReference>
<dbReference type="SMART" id="SM00257">
    <property type="entry name" value="LysM"/>
    <property type="match status" value="1"/>
</dbReference>
<dbReference type="PANTHER" id="PTHR34700">
    <property type="entry name" value="POTASSIUM BINDING PROTEIN KBP"/>
    <property type="match status" value="1"/>
</dbReference>
<dbReference type="Pfam" id="PF01476">
    <property type="entry name" value="LysM"/>
    <property type="match status" value="1"/>
</dbReference>
<organism evidence="3 4">
    <name type="scientific">Thiocystis violascens (strain ATCC 17096 / DSM 198 / 6111)</name>
    <name type="common">Chromatium violascens</name>
    <dbReference type="NCBI Taxonomy" id="765911"/>
    <lineage>
        <taxon>Bacteria</taxon>
        <taxon>Pseudomonadati</taxon>
        <taxon>Pseudomonadota</taxon>
        <taxon>Gammaproteobacteria</taxon>
        <taxon>Chromatiales</taxon>
        <taxon>Chromatiaceae</taxon>
        <taxon>Thiocystis</taxon>
    </lineage>
</organism>
<feature type="coiled-coil region" evidence="1">
    <location>
        <begin position="59"/>
        <end position="187"/>
    </location>
</feature>
<dbReference type="Proteomes" id="UP000006062">
    <property type="component" value="Chromosome"/>
</dbReference>
<gene>
    <name evidence="3" type="ordered locus">Thivi_0557</name>
</gene>
<keyword evidence="4" id="KW-1185">Reference proteome</keyword>
<keyword evidence="1" id="KW-0175">Coiled coil</keyword>
<evidence type="ECO:0000256" key="1">
    <source>
        <dbReference type="SAM" id="Coils"/>
    </source>
</evidence>
<dbReference type="AlphaFoldDB" id="I3Y6J8"/>
<evidence type="ECO:0000313" key="3">
    <source>
        <dbReference type="EMBL" id="AFL72616.1"/>
    </source>
</evidence>
<dbReference type="EMBL" id="CP003154">
    <property type="protein sequence ID" value="AFL72616.1"/>
    <property type="molecule type" value="Genomic_DNA"/>
</dbReference>
<name>I3Y6J8_THIV6</name>
<dbReference type="Gene3D" id="1.20.5.340">
    <property type="match status" value="1"/>
</dbReference>
<dbReference type="STRING" id="765911.Thivi_0557"/>